<name>A0A9Y2AGR1_9FIRM</name>
<comment type="similarity">
    <text evidence="1 2">Belongs to the Iojap/RsfS family.</text>
</comment>
<dbReference type="NCBIfam" id="TIGR00090">
    <property type="entry name" value="rsfS_iojap_ybeB"/>
    <property type="match status" value="1"/>
</dbReference>
<dbReference type="GO" id="GO:0043023">
    <property type="term" value="F:ribosomal large subunit binding"/>
    <property type="evidence" value="ECO:0007669"/>
    <property type="project" value="TreeGrafter"/>
</dbReference>
<evidence type="ECO:0000256" key="2">
    <source>
        <dbReference type="HAMAP-Rule" id="MF_01477"/>
    </source>
</evidence>
<evidence type="ECO:0000256" key="1">
    <source>
        <dbReference type="ARBA" id="ARBA00010574"/>
    </source>
</evidence>
<dbReference type="PANTHER" id="PTHR21043:SF0">
    <property type="entry name" value="MITOCHONDRIAL ASSEMBLY OF RIBOSOMAL LARGE SUBUNIT PROTEIN 1"/>
    <property type="match status" value="1"/>
</dbReference>
<reference evidence="3" key="1">
    <citation type="submission" date="2023-03" db="EMBL/GenBank/DDBJ databases">
        <title>Selenobaculum gbiensis gen. nov. sp. nov., a new bacterium isolated from the gut microbiota of IBD patient.</title>
        <authorList>
            <person name="Yeo S."/>
            <person name="Park H."/>
            <person name="Huh C.S."/>
        </authorList>
    </citation>
    <scope>NUCLEOTIDE SEQUENCE</scope>
    <source>
        <strain evidence="3">ICN-92133</strain>
    </source>
</reference>
<dbReference type="InterPro" id="IPR043519">
    <property type="entry name" value="NT_sf"/>
</dbReference>
<dbReference type="EMBL" id="CP120678">
    <property type="protein sequence ID" value="WIW71425.1"/>
    <property type="molecule type" value="Genomic_DNA"/>
</dbReference>
<sequence>MNIKSEKLSEMIAKAASDKKARDIVIMDMKDISLVTDYFIVCSANSSTQVKAIADNIEDELGRENIFFTHKEGYREGRWILLDYNDCVVHIFVEEERQFYNIERLWGDAPTTRYED</sequence>
<accession>A0A9Y2AGR1</accession>
<comment type="function">
    <text evidence="2">Functions as a ribosomal silencing factor. Interacts with ribosomal protein uL14 (rplN), blocking formation of intersubunit bridge B8. Prevents association of the 30S and 50S ribosomal subunits and the formation of functional ribosomes, thus repressing translation.</text>
</comment>
<dbReference type="HAMAP" id="MF_01477">
    <property type="entry name" value="Iojap_RsfS"/>
    <property type="match status" value="1"/>
</dbReference>
<dbReference type="GO" id="GO:0042256">
    <property type="term" value="P:cytosolic ribosome assembly"/>
    <property type="evidence" value="ECO:0007669"/>
    <property type="project" value="UniProtKB-UniRule"/>
</dbReference>
<dbReference type="Gene3D" id="3.30.460.10">
    <property type="entry name" value="Beta Polymerase, domain 2"/>
    <property type="match status" value="1"/>
</dbReference>
<dbReference type="RefSeq" id="WP_147667737.1">
    <property type="nucleotide sequence ID" value="NZ_CP120678.1"/>
</dbReference>
<gene>
    <name evidence="2 3" type="primary">rsfS</name>
    <name evidence="3" type="ORF">P3F81_03680</name>
</gene>
<dbReference type="GO" id="GO:0005737">
    <property type="term" value="C:cytoplasm"/>
    <property type="evidence" value="ECO:0007669"/>
    <property type="project" value="UniProtKB-SubCell"/>
</dbReference>
<evidence type="ECO:0000313" key="4">
    <source>
        <dbReference type="Proteomes" id="UP001243623"/>
    </source>
</evidence>
<proteinExistence type="inferred from homology"/>
<keyword evidence="2" id="KW-0678">Repressor</keyword>
<evidence type="ECO:0000313" key="3">
    <source>
        <dbReference type="EMBL" id="WIW71425.1"/>
    </source>
</evidence>
<dbReference type="AlphaFoldDB" id="A0A9Y2AGR1"/>
<dbReference type="KEGG" id="sgbi:P3F81_03680"/>
<comment type="subunit">
    <text evidence="2">Interacts with ribosomal protein uL14 (rplN).</text>
</comment>
<dbReference type="GO" id="GO:0090071">
    <property type="term" value="P:negative regulation of ribosome biogenesis"/>
    <property type="evidence" value="ECO:0007669"/>
    <property type="project" value="UniProtKB-UniRule"/>
</dbReference>
<dbReference type="Proteomes" id="UP001243623">
    <property type="component" value="Chromosome"/>
</dbReference>
<keyword evidence="4" id="KW-1185">Reference proteome</keyword>
<dbReference type="Pfam" id="PF02410">
    <property type="entry name" value="RsfS"/>
    <property type="match status" value="1"/>
</dbReference>
<dbReference type="GO" id="GO:0017148">
    <property type="term" value="P:negative regulation of translation"/>
    <property type="evidence" value="ECO:0007669"/>
    <property type="project" value="UniProtKB-UniRule"/>
</dbReference>
<comment type="subcellular location">
    <subcellularLocation>
        <location evidence="2">Cytoplasm</location>
    </subcellularLocation>
</comment>
<keyword evidence="2" id="KW-0810">Translation regulation</keyword>
<protein>
    <recommendedName>
        <fullName evidence="2">Ribosomal silencing factor RsfS</fullName>
    </recommendedName>
</protein>
<dbReference type="PANTHER" id="PTHR21043">
    <property type="entry name" value="IOJAP SUPERFAMILY ORTHOLOG"/>
    <property type="match status" value="1"/>
</dbReference>
<dbReference type="SUPFAM" id="SSF81301">
    <property type="entry name" value="Nucleotidyltransferase"/>
    <property type="match status" value="1"/>
</dbReference>
<organism evidence="3 4">
    <name type="scientific">Selenobaculum gibii</name>
    <dbReference type="NCBI Taxonomy" id="3054208"/>
    <lineage>
        <taxon>Bacteria</taxon>
        <taxon>Bacillati</taxon>
        <taxon>Bacillota</taxon>
        <taxon>Negativicutes</taxon>
        <taxon>Selenomonadales</taxon>
        <taxon>Selenomonadaceae</taxon>
        <taxon>Selenobaculum</taxon>
    </lineage>
</organism>
<dbReference type="InterPro" id="IPR004394">
    <property type="entry name" value="Iojap/RsfS/C7orf30"/>
</dbReference>
<keyword evidence="2" id="KW-0963">Cytoplasm</keyword>